<dbReference type="OrthoDB" id="3698491at2"/>
<feature type="domain" description="TIR" evidence="1">
    <location>
        <begin position="347"/>
        <end position="483"/>
    </location>
</feature>
<organism evidence="2 3">
    <name type="scientific">Glycomyces sambucus</name>
    <dbReference type="NCBI Taxonomy" id="380244"/>
    <lineage>
        <taxon>Bacteria</taxon>
        <taxon>Bacillati</taxon>
        <taxon>Actinomycetota</taxon>
        <taxon>Actinomycetes</taxon>
        <taxon>Glycomycetales</taxon>
        <taxon>Glycomycetaceae</taxon>
        <taxon>Glycomyces</taxon>
    </lineage>
</organism>
<gene>
    <name evidence="2" type="ORF">SAMN05216298_4939</name>
</gene>
<dbReference type="InterPro" id="IPR035897">
    <property type="entry name" value="Toll_tir_struct_dom_sf"/>
</dbReference>
<protein>
    <submittedName>
        <fullName evidence="2">TIR domain-containing protein</fullName>
    </submittedName>
</protein>
<evidence type="ECO:0000313" key="3">
    <source>
        <dbReference type="Proteomes" id="UP000198662"/>
    </source>
</evidence>
<dbReference type="InterPro" id="IPR000157">
    <property type="entry name" value="TIR_dom"/>
</dbReference>
<reference evidence="3" key="1">
    <citation type="submission" date="2016-10" db="EMBL/GenBank/DDBJ databases">
        <authorList>
            <person name="Varghese N."/>
            <person name="Submissions S."/>
        </authorList>
    </citation>
    <scope>NUCLEOTIDE SEQUENCE [LARGE SCALE GENOMIC DNA]</scope>
    <source>
        <strain evidence="3">CGMCC 4.3147</strain>
    </source>
</reference>
<dbReference type="SUPFAM" id="SSF52200">
    <property type="entry name" value="Toll/Interleukin receptor TIR domain"/>
    <property type="match status" value="1"/>
</dbReference>
<keyword evidence="3" id="KW-1185">Reference proteome</keyword>
<evidence type="ECO:0000259" key="1">
    <source>
        <dbReference type="PROSITE" id="PS50104"/>
    </source>
</evidence>
<dbReference type="STRING" id="380244.SAMN05216298_4939"/>
<evidence type="ECO:0000313" key="2">
    <source>
        <dbReference type="EMBL" id="SDL72908.1"/>
    </source>
</evidence>
<accession>A0A1G9MF63</accession>
<dbReference type="EMBL" id="FNGF01000009">
    <property type="protein sequence ID" value="SDL72908.1"/>
    <property type="molecule type" value="Genomic_DNA"/>
</dbReference>
<dbReference type="PROSITE" id="PS50104">
    <property type="entry name" value="TIR"/>
    <property type="match status" value="1"/>
</dbReference>
<proteinExistence type="predicted"/>
<dbReference type="Gene3D" id="3.40.50.10140">
    <property type="entry name" value="Toll/interleukin-1 receptor homology (TIR) domain"/>
    <property type="match status" value="1"/>
</dbReference>
<dbReference type="AlphaFoldDB" id="A0A1G9MF63"/>
<dbReference type="Pfam" id="PF13676">
    <property type="entry name" value="TIR_2"/>
    <property type="match status" value="1"/>
</dbReference>
<dbReference type="GO" id="GO:0007165">
    <property type="term" value="P:signal transduction"/>
    <property type="evidence" value="ECO:0007669"/>
    <property type="project" value="InterPro"/>
</dbReference>
<sequence>MSETVCEIASRLLSIDSFESLSQSVLEHCLLDGGRFEAGRFGRDQHSSASAGAVLNGVASVPCVPDQIRSRTFELGYSLIGTDGRLKGHDEHPDDGTTSWSLAQVLLGIARAPGLRYVESPRFHNALMRLLKLQNRTTGAWPLREGDIDDVSFAFYPVLLFDRLVRRGSSHARHVMEPLRATARHLLDTASGIAPTNMVLAVSALDRIARLGELSKSQRVQYLAYKTRLNSCLVDDDGGLRLEDLTLHNELQPRWHSVTWSPLLYGCTRAWGGVQSGHNLQIADRLISSFDEKEGGWLGPSRSVGKASSWASSLGVLNTYLLARDLVAAKISAEEFLELTQSEHSRRRFDIVISFGGPDRAVAQEVRDRLVTAGLRVFFDFDFRHNLLGEDLAVTLQDIYFRRSRYAVAILSRSFLKSKWAGNWEWRAVLARMNSQQQGYLLPYFLENVEVPGLNPTIGFLSSDHVSPREFAEIVVQKVTGAFDAQFR</sequence>
<dbReference type="Proteomes" id="UP000198662">
    <property type="component" value="Unassembled WGS sequence"/>
</dbReference>
<name>A0A1G9MF63_9ACTN</name>